<evidence type="ECO:0000313" key="3">
    <source>
        <dbReference type="EMBL" id="SPD88308.1"/>
    </source>
</evidence>
<name>A0A2N9JL66_9ACTN</name>
<keyword evidence="4" id="KW-1185">Reference proteome</keyword>
<reference evidence="3 4" key="1">
    <citation type="submission" date="2018-02" db="EMBL/GenBank/DDBJ databases">
        <authorList>
            <person name="Cohen D.B."/>
            <person name="Kent A.D."/>
        </authorList>
    </citation>
    <scope>NUCLEOTIDE SEQUENCE [LARGE SCALE GENOMIC DNA]</scope>
    <source>
        <strain evidence="3">1</strain>
    </source>
</reference>
<feature type="domain" description="Barstar (barnase inhibitor)" evidence="2">
    <location>
        <begin position="40"/>
        <end position="127"/>
    </location>
</feature>
<proteinExistence type="inferred from homology"/>
<dbReference type="Proteomes" id="UP000238164">
    <property type="component" value="Chromosome 1"/>
</dbReference>
<organism evidence="3 4">
    <name type="scientific">Micropruina glycogenica</name>
    <dbReference type="NCBI Taxonomy" id="75385"/>
    <lineage>
        <taxon>Bacteria</taxon>
        <taxon>Bacillati</taxon>
        <taxon>Actinomycetota</taxon>
        <taxon>Actinomycetes</taxon>
        <taxon>Propionibacteriales</taxon>
        <taxon>Nocardioidaceae</taxon>
        <taxon>Micropruina</taxon>
    </lineage>
</organism>
<accession>A0A2N9JL66</accession>
<evidence type="ECO:0000256" key="1">
    <source>
        <dbReference type="ARBA" id="ARBA00006845"/>
    </source>
</evidence>
<dbReference type="OrthoDB" id="4866960at2"/>
<dbReference type="SUPFAM" id="SSF52038">
    <property type="entry name" value="Barstar-related"/>
    <property type="match status" value="1"/>
</dbReference>
<dbReference type="KEGG" id="mgg:MPLG2_3278"/>
<dbReference type="Pfam" id="PF01337">
    <property type="entry name" value="Barstar"/>
    <property type="match status" value="1"/>
</dbReference>
<dbReference type="EMBL" id="LT985188">
    <property type="protein sequence ID" value="SPD88308.1"/>
    <property type="molecule type" value="Genomic_DNA"/>
</dbReference>
<sequence length="149" mass="16321">MTAAWTCLADELGLDGQRMLFADASRRPELLAGCQDAGYTVVALDTQGVSRFRAAQAALATALRLPASAGRNLDALADSLGDLARYWPDAPRLVLAWSHPEQLMLDDERGWFRLVEVLANASDRLWQGEGDDPDDRLFETLVLIEGYAS</sequence>
<protein>
    <recommendedName>
        <fullName evidence="2">Barstar (barnase inhibitor) domain-containing protein</fullName>
    </recommendedName>
</protein>
<evidence type="ECO:0000313" key="4">
    <source>
        <dbReference type="Proteomes" id="UP000238164"/>
    </source>
</evidence>
<comment type="similarity">
    <text evidence="1">Belongs to the barstar family.</text>
</comment>
<gene>
    <name evidence="3" type="ORF">MPLG2_3278</name>
</gene>
<evidence type="ECO:0000259" key="2">
    <source>
        <dbReference type="Pfam" id="PF01337"/>
    </source>
</evidence>
<dbReference type="InterPro" id="IPR035905">
    <property type="entry name" value="Barstar-like_sf"/>
</dbReference>
<dbReference type="AlphaFoldDB" id="A0A2N9JL66"/>
<dbReference type="Gene3D" id="3.30.370.10">
    <property type="entry name" value="Barstar-like"/>
    <property type="match status" value="1"/>
</dbReference>
<dbReference type="RefSeq" id="WP_105186847.1">
    <property type="nucleotide sequence ID" value="NZ_BAAAGO010000001.1"/>
</dbReference>
<dbReference type="InterPro" id="IPR000468">
    <property type="entry name" value="Barstar"/>
</dbReference>